<sequence length="98" mass="11161">MQMKLLCEVIDVKCNHEIIFSGICTKCLLNQAVINKSEEQKYHVTPSVLPGQNDLYINTDKAIDLENERMRTIISKKKLCLGLDLENTLLHAPFPYIG</sequence>
<reference evidence="2" key="1">
    <citation type="submission" date="2006-09" db="EMBL/GenBank/DDBJ databases">
        <title>Annotation of Plasmodium falciparum Dd2.</title>
        <authorList>
            <consortium name="The Broad Institute Genome Sequencing Platform"/>
            <person name="Volkman S.K."/>
            <person name="Neafsey D.E."/>
            <person name="Dash A.P."/>
            <person name="Chitnis C.E."/>
            <person name="Hartl D.L."/>
            <person name="Young S.K."/>
            <person name="Zeng Q."/>
            <person name="Koehrsen M."/>
            <person name="Alvarado L."/>
            <person name="Berlin A."/>
            <person name="Borenstein D."/>
            <person name="Chapman S.B."/>
            <person name="Chen Z."/>
            <person name="Engels R."/>
            <person name="Freedman E."/>
            <person name="Gellesch M."/>
            <person name="Goldberg J."/>
            <person name="Griggs A."/>
            <person name="Gujja S."/>
            <person name="Heilman E.R."/>
            <person name="Heiman D.I."/>
            <person name="Howarth C."/>
            <person name="Jen D."/>
            <person name="Larson L."/>
            <person name="Mehta T."/>
            <person name="Neiman D."/>
            <person name="Park D."/>
            <person name="Pearson M."/>
            <person name="Roberts A."/>
            <person name="Saif S."/>
            <person name="Shea T."/>
            <person name="Shenoy N."/>
            <person name="Sisk P."/>
            <person name="Stolte C."/>
            <person name="Sykes S."/>
            <person name="Walk T."/>
            <person name="White J."/>
            <person name="Yandava C."/>
            <person name="Haas B."/>
            <person name="Henn M.R."/>
            <person name="Nusbaum C."/>
            <person name="Birren B."/>
        </authorList>
    </citation>
    <scope>NUCLEOTIDE SEQUENCE [LARGE SCALE GENOMIC DNA]</scope>
</reference>
<dbReference type="KEGG" id="pfd:PFDG_05128"/>
<accession>A0A0L7M9M9</accession>
<dbReference type="Proteomes" id="UP000054282">
    <property type="component" value="Unassembled WGS sequence"/>
</dbReference>
<protein>
    <submittedName>
        <fullName evidence="1">Uncharacterized protein</fullName>
    </submittedName>
</protein>
<reference evidence="2" key="2">
    <citation type="submission" date="2006-09" db="EMBL/GenBank/DDBJ databases">
        <title>The genome sequence of Plasmodium falciparum Dd2.</title>
        <authorList>
            <consortium name="The Broad Institute Genome Sequencing Platform"/>
            <person name="Birren B."/>
            <person name="Lander E."/>
            <person name="Galagan J."/>
            <person name="Nusbaum C."/>
            <person name="Devon K."/>
            <person name="Henn M."/>
            <person name="Jaffe D."/>
            <person name="Butler J."/>
            <person name="Alvarez P."/>
            <person name="Gnerre S."/>
            <person name="Grabherr M."/>
            <person name="Kleber M."/>
            <person name="Mauceli E."/>
            <person name="Brockman W."/>
            <person name="MacCallum I.A."/>
            <person name="Rounsley S."/>
            <person name="Young S."/>
            <person name="LaButti K."/>
            <person name="Pushparaj V."/>
            <person name="DeCaprio D."/>
            <person name="Crawford M."/>
            <person name="Koehrsen M."/>
            <person name="Engels R."/>
            <person name="Montgomery P."/>
            <person name="Pearson M."/>
            <person name="Howarth C."/>
            <person name="Larson L."/>
            <person name="Luoma S."/>
            <person name="White J."/>
            <person name="Kodira C."/>
            <person name="Zeng Q."/>
            <person name="O'Leary S."/>
            <person name="Yandava C."/>
            <person name="Alvarado L."/>
            <person name="Wirth D."/>
            <person name="Volkman S."/>
            <person name="Hartl D."/>
        </authorList>
    </citation>
    <scope>NUCLEOTIDE SEQUENCE [LARGE SCALE GENOMIC DNA]</scope>
</reference>
<organism evidence="1 2">
    <name type="scientific">Plasmodium falciparum (isolate Dd2)</name>
    <dbReference type="NCBI Taxonomy" id="57267"/>
    <lineage>
        <taxon>Eukaryota</taxon>
        <taxon>Sar</taxon>
        <taxon>Alveolata</taxon>
        <taxon>Apicomplexa</taxon>
        <taxon>Aconoidasida</taxon>
        <taxon>Haemosporida</taxon>
        <taxon>Plasmodiidae</taxon>
        <taxon>Plasmodium</taxon>
        <taxon>Plasmodium (Laverania)</taxon>
    </lineage>
</organism>
<name>A0A0L7M9M9_PLAF4</name>
<evidence type="ECO:0000313" key="1">
    <source>
        <dbReference type="EMBL" id="KOB89579.1"/>
    </source>
</evidence>
<dbReference type="AlphaFoldDB" id="A0A0L7M9M9"/>
<evidence type="ECO:0000313" key="2">
    <source>
        <dbReference type="Proteomes" id="UP000054282"/>
    </source>
</evidence>
<dbReference type="EMBL" id="GG702693">
    <property type="protein sequence ID" value="KOB89579.1"/>
    <property type="molecule type" value="Genomic_DNA"/>
</dbReference>
<proteinExistence type="predicted"/>
<gene>
    <name evidence="1" type="ORF">PFDG_05128</name>
</gene>